<dbReference type="SMART" id="SM00490">
    <property type="entry name" value="HELICc"/>
    <property type="match status" value="1"/>
</dbReference>
<dbReference type="PANTHER" id="PTHR18934:SF85">
    <property type="entry name" value="ATP-DEPENDENT RNA HELICASE DHX8"/>
    <property type="match status" value="1"/>
</dbReference>
<reference evidence="3 4" key="1">
    <citation type="submission" date="2021-02" db="EMBL/GenBank/DDBJ databases">
        <title>Porcisia hertigi Genome sequencing and assembly.</title>
        <authorList>
            <person name="Almutairi H."/>
            <person name="Gatherer D."/>
        </authorList>
    </citation>
    <scope>NUCLEOTIDE SEQUENCE [LARGE SCALE GENOMIC DNA]</scope>
    <source>
        <strain evidence="3 4">C119</strain>
    </source>
</reference>
<dbReference type="InterPro" id="IPR013087">
    <property type="entry name" value="Znf_C2H2_type"/>
</dbReference>
<gene>
    <name evidence="3" type="ORF">JKF63_07471</name>
</gene>
<feature type="region of interest" description="Disordered" evidence="1">
    <location>
        <begin position="2536"/>
        <end position="2584"/>
    </location>
</feature>
<dbReference type="EMBL" id="JAFJZO010000012">
    <property type="protein sequence ID" value="KAG5509826.1"/>
    <property type="molecule type" value="Genomic_DNA"/>
</dbReference>
<feature type="region of interest" description="Disordered" evidence="1">
    <location>
        <begin position="1520"/>
        <end position="1549"/>
    </location>
</feature>
<feature type="region of interest" description="Disordered" evidence="1">
    <location>
        <begin position="1799"/>
        <end position="1824"/>
    </location>
</feature>
<dbReference type="KEGG" id="phet:94293485"/>
<dbReference type="OrthoDB" id="273795at2759"/>
<name>A0A836LF03_9TRYP</name>
<dbReference type="GO" id="GO:0071013">
    <property type="term" value="C:catalytic step 2 spliceosome"/>
    <property type="evidence" value="ECO:0007669"/>
    <property type="project" value="TreeGrafter"/>
</dbReference>
<dbReference type="InterPro" id="IPR027417">
    <property type="entry name" value="P-loop_NTPase"/>
</dbReference>
<feature type="compositionally biased region" description="Polar residues" evidence="1">
    <location>
        <begin position="174"/>
        <end position="191"/>
    </location>
</feature>
<sequence>MPLYACRQEWCADYCARGSATPIYSPVKTDPHAASSHRSCAASTTREKQLCRAHDNDDQQRRLPPLLLCAASTGTGKSALIPLYALDTHWALLEQRLMATIDVYDDITLAHGAQAATLSFRPFPLDSHESFIREFMACSRLCIVVSQPTRVACAELAAYANALLGCSRTCASSTDTPATAPEDTNPNSGGHSDNRQHLLSRQVVGKRVGFAVGGESRFCPETEIVFATPGYILNALQLSHPRSPPSLSLSPTTLVVDEAHCRDIETDALLTWMKLSRERTPDIEASAPDSLLSLPVLRQYYVVSATMNLRAMDAYLCRGLKREVLHGTLPGRDGPVTDQVPADAPLLLLSPAQRRQVRRWWIREQSPRTCGRVDDADVDLVITRAVGTDQRVRAAVLQLVESIEGHDECGDEDRDNPQPIGDATHVANISLTDSSAERRVPGLFPSGPKNFSAAAAAARPPRVSPPHNRSELRSADGAAIVISTKPHRVERYFVDDLDPVSGCFTQSHVLFDEVTRRHASAAASTAAARTPSSTLMIGASGGGRSGRLPEQNDTVASSAAARNGDQWSRRGVPICLTDDGAALRAWLVDLHGTRAASYAMLSAHARALVELILQLLQAARYRWIDSAGASTRRTASTSTPQSQHSEHVYYGGDDPSRRSPTSVAAANLPVVEAPVTVLVFVAGIGELHQIMLALERRCDTVHTSASVASSEFHNAVDSSVPSTPVLRHGNEVFSVGLLHSSAVGSPQEQLMASEHARAPLRLLLSTNVAESSLTIPNTRIVVDTCLERRVSSDDVTGATRVLTSFVSPSGLRQRCGRVGRTGDGIVIHLAPRRFVLPDTLMQPLSTTQAASPSSLTTGPFNTPSSLAAAAAAAPTLEALPDDVAAVLLRLKFLFPKVSKALAALPSPPEAGQASLALQRLADADLLVLPGMVSTTPISEVVCAAATVAAPSAPGQRRWMESRAVSPFAAPGALSSSEDGASRHFRNNALLALLDESVVTPKGRLVASLPLPYEHAILVYHGLQFCCVEDAVMVACAMAVPSLFLTPRVSPRSAVQVGARSSTKSDYAPQRRDVDSKPALSPLEQFYRHLWVQRYFAGFSLPQGVRPIDDSLASEADEHTPTTATASTSEEERQVGQLSEPLMLRALLRQWYALPNANACVRFQNMHGLNRSAMRQVDNMVAQTCGRLIRLLLQLNTASTEASEEGPLDSVARRFVVEDSEAEVDFSAYVCQADAVVGSCAPLGTDTNTSTRPGRSGRHTAVDLVPFLGEWSAETQAELLRSLRRLQRVAVGRVRLRHADMRQRYGLPQWYANEERRIRLWGRPYLGDRSRDRRAPRVGGREASAMDHSQLEGVRETTEAVRRHPCFTYWANGLPALQSPYPSLYRQQHTKFSLAGHAATPLSSSVPPPLSTRVTRSKVPIYRAPSPPPPIPHVAFLMGRTDDRLCAAFVAAFGHRTLRGEDGGHRFHHSRLLRNMQALGNDEEHVCTFNIDVQQQQQQQQDVASSPLSCGGSTILPDIPRRVASKEEDESRTGYTAVHEAPLSPSSNSHDLLRASGVTLESVERALSPYLRGAGLQQLELFQSNRLAVAARFVRDGFTGLFDSRFPSSPHTLGINVGSDHNANDEANDAVSAQHSHAARAECHSTAGGARSPQATPAPTTSETAPTDTRATSADGAHTLPEEDLLKAAVLPSPLRYADVGKTLAPATLPSRDSSTRRSHPYVQLAPFGVSLLAAATAGTGGGGGGSGLGGLQRIPLTGVAIAAPGSPTQSTQSLSHSLTTVPTSATVFTRQESSVADERRSVRFSEVSPPPIAATARSTSCGDAGVTETTTTCVSWPDSLGICGRSITRAAVEALGLADLFPTAPSPSKNSSLLDSHGARVYSRHANGSPTAAPATALASANPNPPDGTATPAALTFSVLPPIYVTRSITWKVPLPTLTHQASSVAHATRDRITDTARLPVHYCILCNRIYANKGALHQHYRSASHLEHLYYAVLLRIRREHLETLYGWAPRAAGGRQCVDAAEVYKGDHSDLTGCEGCGDTPLATPPGAASLPLASLLCLQSATYLPLTQHVYPCVIGAHSFLNCLQWFSGDPTLSSQGQNISSTHKAEGRAAQAGRATPLAVAGTLVAMQSVADVLPPPHLRQSSLSNRFLGDAGLGASSPSSSVDANMLSAHHVWVLDLSNSNEANAAALTSTPPLTSTLFVVAGYLAAASPKAMVALLFNAAHTHLHAVMLYGLGVWRLPTPLPMEGYMGLLEHITRGGGWPGVLVPMANGLSDKRQKRAQETLSDATPGLSDGLHWCLPEASCAIAAEEHGCRTSAVMRAEDGDALVEATLLLVLHEYLQAGRKMVILADYVERVMYKLHRSPFLAPAAQAAQGIGQSPPAVGAAEVLTTYLKRVRSGQTIQALLRDLGCIFATPSRALATLLDPASASVDVRDAEGNCSVSQGPPSEGGSREASLSPAAVLSKRLSHRALGAEGAVVEMMFTVPPALPSRLPSATFAARLRQFYVECHAHRWASLKQTSAMQPRTGNVAVGNTARHGNGRPGIRGSQGHRLHAPQAVNSAGSPRKLTNVDERENLPQF</sequence>
<feature type="region of interest" description="Disordered" evidence="1">
    <location>
        <begin position="438"/>
        <end position="472"/>
    </location>
</feature>
<dbReference type="SUPFAM" id="SSF52540">
    <property type="entry name" value="P-loop containing nucleoside triphosphate hydrolases"/>
    <property type="match status" value="1"/>
</dbReference>
<dbReference type="GO" id="GO:0000390">
    <property type="term" value="P:spliceosomal complex disassembly"/>
    <property type="evidence" value="ECO:0007669"/>
    <property type="project" value="TreeGrafter"/>
</dbReference>
<dbReference type="Pfam" id="PF00271">
    <property type="entry name" value="Helicase_C"/>
    <property type="match status" value="1"/>
</dbReference>
<dbReference type="GeneID" id="94293485"/>
<protein>
    <recommendedName>
        <fullName evidence="2">Helicase C-terminal domain-containing protein</fullName>
    </recommendedName>
</protein>
<comment type="caution">
    <text evidence="3">The sequence shown here is derived from an EMBL/GenBank/DDBJ whole genome shotgun (WGS) entry which is preliminary data.</text>
</comment>
<feature type="region of interest" description="Disordered" evidence="1">
    <location>
        <begin position="1883"/>
        <end position="1907"/>
    </location>
</feature>
<dbReference type="RefSeq" id="XP_067758833.1">
    <property type="nucleotide sequence ID" value="XM_067903408.1"/>
</dbReference>
<evidence type="ECO:0000313" key="3">
    <source>
        <dbReference type="EMBL" id="KAG5509826.1"/>
    </source>
</evidence>
<feature type="compositionally biased region" description="Basic and acidic residues" evidence="1">
    <location>
        <begin position="1520"/>
        <end position="1531"/>
    </location>
</feature>
<dbReference type="PROSITE" id="PS51194">
    <property type="entry name" value="HELICASE_CTER"/>
    <property type="match status" value="1"/>
</dbReference>
<evidence type="ECO:0000259" key="2">
    <source>
        <dbReference type="PROSITE" id="PS51194"/>
    </source>
</evidence>
<evidence type="ECO:0000256" key="1">
    <source>
        <dbReference type="SAM" id="MobiDB-lite"/>
    </source>
</evidence>
<feature type="region of interest" description="Disordered" evidence="1">
    <location>
        <begin position="630"/>
        <end position="661"/>
    </location>
</feature>
<dbReference type="PROSITE" id="PS00028">
    <property type="entry name" value="ZINC_FINGER_C2H2_1"/>
    <property type="match status" value="1"/>
</dbReference>
<dbReference type="SUPFAM" id="SSF57667">
    <property type="entry name" value="beta-beta-alpha zinc fingers"/>
    <property type="match status" value="1"/>
</dbReference>
<dbReference type="Proteomes" id="UP000674318">
    <property type="component" value="Unassembled WGS sequence"/>
</dbReference>
<feature type="compositionally biased region" description="Low complexity" evidence="1">
    <location>
        <begin position="1889"/>
        <end position="1902"/>
    </location>
</feature>
<dbReference type="PANTHER" id="PTHR18934">
    <property type="entry name" value="ATP-DEPENDENT RNA HELICASE"/>
    <property type="match status" value="1"/>
</dbReference>
<evidence type="ECO:0000313" key="4">
    <source>
        <dbReference type="Proteomes" id="UP000674318"/>
    </source>
</evidence>
<dbReference type="SMART" id="SM00487">
    <property type="entry name" value="DEXDc"/>
    <property type="match status" value="1"/>
</dbReference>
<proteinExistence type="predicted"/>
<feature type="region of interest" description="Disordered" evidence="1">
    <location>
        <begin position="1329"/>
        <end position="1353"/>
    </location>
</feature>
<feature type="region of interest" description="Disordered" evidence="1">
    <location>
        <begin position="1055"/>
        <end position="1074"/>
    </location>
</feature>
<feature type="region of interest" description="Disordered" evidence="1">
    <location>
        <begin position="2439"/>
        <end position="2461"/>
    </location>
</feature>
<feature type="domain" description="Helicase C-terminal" evidence="2">
    <location>
        <begin position="686"/>
        <end position="859"/>
    </location>
</feature>
<feature type="compositionally biased region" description="Low complexity" evidence="1">
    <location>
        <begin position="630"/>
        <end position="639"/>
    </location>
</feature>
<dbReference type="InterPro" id="IPR014001">
    <property type="entry name" value="Helicase_ATP-bd"/>
</dbReference>
<feature type="compositionally biased region" description="Basic and acidic residues" evidence="1">
    <location>
        <begin position="2573"/>
        <end position="2584"/>
    </location>
</feature>
<accession>A0A836LF03</accession>
<feature type="region of interest" description="Disordered" evidence="1">
    <location>
        <begin position="1114"/>
        <end position="1134"/>
    </location>
</feature>
<dbReference type="InterPro" id="IPR036236">
    <property type="entry name" value="Znf_C2H2_sf"/>
</dbReference>
<dbReference type="Gene3D" id="3.40.50.300">
    <property type="entry name" value="P-loop containing nucleotide triphosphate hydrolases"/>
    <property type="match status" value="2"/>
</dbReference>
<feature type="region of interest" description="Disordered" evidence="1">
    <location>
        <begin position="1612"/>
        <end position="1683"/>
    </location>
</feature>
<organism evidence="3 4">
    <name type="scientific">Porcisia hertigi</name>
    <dbReference type="NCBI Taxonomy" id="2761500"/>
    <lineage>
        <taxon>Eukaryota</taxon>
        <taxon>Discoba</taxon>
        <taxon>Euglenozoa</taxon>
        <taxon>Kinetoplastea</taxon>
        <taxon>Metakinetoplastina</taxon>
        <taxon>Trypanosomatida</taxon>
        <taxon>Trypanosomatidae</taxon>
        <taxon>Leishmaniinae</taxon>
        <taxon>Porcisia</taxon>
    </lineage>
</organism>
<feature type="compositionally biased region" description="Low complexity" evidence="1">
    <location>
        <begin position="1652"/>
        <end position="1671"/>
    </location>
</feature>
<feature type="region of interest" description="Disordered" evidence="1">
    <location>
        <begin position="174"/>
        <end position="196"/>
    </location>
</feature>
<dbReference type="GO" id="GO:0003723">
    <property type="term" value="F:RNA binding"/>
    <property type="evidence" value="ECO:0007669"/>
    <property type="project" value="TreeGrafter"/>
</dbReference>
<dbReference type="InterPro" id="IPR001650">
    <property type="entry name" value="Helicase_C-like"/>
</dbReference>
<dbReference type="GO" id="GO:0004386">
    <property type="term" value="F:helicase activity"/>
    <property type="evidence" value="ECO:0007669"/>
    <property type="project" value="TreeGrafter"/>
</dbReference>
<keyword evidence="4" id="KW-1185">Reference proteome</keyword>